<dbReference type="EMBL" id="JAVDYE010000001">
    <property type="protein sequence ID" value="MDR7383865.1"/>
    <property type="molecule type" value="Genomic_DNA"/>
</dbReference>
<sequence length="35" mass="3636">MADPDGTALDRTDLDRTDLDLTDLDEGRPGGSAGC</sequence>
<evidence type="ECO:0000313" key="2">
    <source>
        <dbReference type="EMBL" id="MDR7383865.1"/>
    </source>
</evidence>
<dbReference type="Proteomes" id="UP001183585">
    <property type="component" value="Unassembled WGS sequence"/>
</dbReference>
<evidence type="ECO:0000256" key="1">
    <source>
        <dbReference type="SAM" id="MobiDB-lite"/>
    </source>
</evidence>
<feature type="compositionally biased region" description="Basic and acidic residues" evidence="1">
    <location>
        <begin position="8"/>
        <end position="19"/>
    </location>
</feature>
<accession>A0ABU2CRB9</accession>
<keyword evidence="3" id="KW-1185">Reference proteome</keyword>
<protein>
    <recommendedName>
        <fullName evidence="4">Pentapeptide repeat protein</fullName>
    </recommendedName>
</protein>
<proteinExistence type="predicted"/>
<evidence type="ECO:0008006" key="4">
    <source>
        <dbReference type="Google" id="ProtNLM"/>
    </source>
</evidence>
<organism evidence="2 3">
    <name type="scientific">Promicromonospora iranensis</name>
    <dbReference type="NCBI Taxonomy" id="1105144"/>
    <lineage>
        <taxon>Bacteria</taxon>
        <taxon>Bacillati</taxon>
        <taxon>Actinomycetota</taxon>
        <taxon>Actinomycetes</taxon>
        <taxon>Micrococcales</taxon>
        <taxon>Promicromonosporaceae</taxon>
        <taxon>Promicromonospora</taxon>
    </lineage>
</organism>
<feature type="region of interest" description="Disordered" evidence="1">
    <location>
        <begin position="1"/>
        <end position="35"/>
    </location>
</feature>
<gene>
    <name evidence="2" type="ORF">J2S48_003380</name>
</gene>
<comment type="caution">
    <text evidence="2">The sequence shown here is derived from an EMBL/GenBank/DDBJ whole genome shotgun (WGS) entry which is preliminary data.</text>
</comment>
<reference evidence="2 3" key="1">
    <citation type="submission" date="2023-07" db="EMBL/GenBank/DDBJ databases">
        <title>Sequencing the genomes of 1000 actinobacteria strains.</title>
        <authorList>
            <person name="Klenk H.-P."/>
        </authorList>
    </citation>
    <scope>NUCLEOTIDE SEQUENCE [LARGE SCALE GENOMIC DNA]</scope>
    <source>
        <strain evidence="2 3">DSM 45554</strain>
    </source>
</reference>
<evidence type="ECO:0000313" key="3">
    <source>
        <dbReference type="Proteomes" id="UP001183585"/>
    </source>
</evidence>
<name>A0ABU2CRB9_9MICO</name>